<evidence type="ECO:0000313" key="6">
    <source>
        <dbReference type="Proteomes" id="UP000298030"/>
    </source>
</evidence>
<dbReference type="GO" id="GO:0008270">
    <property type="term" value="F:zinc ion binding"/>
    <property type="evidence" value="ECO:0007669"/>
    <property type="project" value="TreeGrafter"/>
</dbReference>
<evidence type="ECO:0000256" key="3">
    <source>
        <dbReference type="ARBA" id="ARBA00022801"/>
    </source>
</evidence>
<dbReference type="InterPro" id="IPR051607">
    <property type="entry name" value="Metallo-dep_hydrolases"/>
</dbReference>
<keyword evidence="3 5" id="KW-0378">Hydrolase</keyword>
<dbReference type="InterPro" id="IPR032466">
    <property type="entry name" value="Metal_Hydrolase"/>
</dbReference>
<organism evidence="5 6">
    <name type="scientific">Coprinellus micaceus</name>
    <name type="common">Glistening ink-cap mushroom</name>
    <name type="synonym">Coprinus micaceus</name>
    <dbReference type="NCBI Taxonomy" id="71717"/>
    <lineage>
        <taxon>Eukaryota</taxon>
        <taxon>Fungi</taxon>
        <taxon>Dikarya</taxon>
        <taxon>Basidiomycota</taxon>
        <taxon>Agaricomycotina</taxon>
        <taxon>Agaricomycetes</taxon>
        <taxon>Agaricomycetidae</taxon>
        <taxon>Agaricales</taxon>
        <taxon>Agaricineae</taxon>
        <taxon>Psathyrellaceae</taxon>
        <taxon>Coprinellus</taxon>
    </lineage>
</organism>
<dbReference type="GO" id="GO:0005829">
    <property type="term" value="C:cytosol"/>
    <property type="evidence" value="ECO:0007669"/>
    <property type="project" value="TreeGrafter"/>
</dbReference>
<dbReference type="Gene3D" id="3.20.20.140">
    <property type="entry name" value="Metal-dependent hydrolases"/>
    <property type="match status" value="2"/>
</dbReference>
<keyword evidence="6" id="KW-1185">Reference proteome</keyword>
<dbReference type="GO" id="GO:0008892">
    <property type="term" value="F:guanine deaminase activity"/>
    <property type="evidence" value="ECO:0007669"/>
    <property type="project" value="TreeGrafter"/>
</dbReference>
<dbReference type="OrthoDB" id="194468at2759"/>
<evidence type="ECO:0000256" key="2">
    <source>
        <dbReference type="ARBA" id="ARBA00022723"/>
    </source>
</evidence>
<keyword evidence="2" id="KW-0479">Metal-binding</keyword>
<proteinExistence type="predicted"/>
<dbReference type="GO" id="GO:0046098">
    <property type="term" value="P:guanine metabolic process"/>
    <property type="evidence" value="ECO:0007669"/>
    <property type="project" value="TreeGrafter"/>
</dbReference>
<dbReference type="PANTHER" id="PTHR11271">
    <property type="entry name" value="GUANINE DEAMINASE"/>
    <property type="match status" value="1"/>
</dbReference>
<dbReference type="SUPFAM" id="SSF51556">
    <property type="entry name" value="Metallo-dependent hydrolases"/>
    <property type="match status" value="1"/>
</dbReference>
<dbReference type="PANTHER" id="PTHR11271:SF6">
    <property type="entry name" value="GUANINE DEAMINASE"/>
    <property type="match status" value="1"/>
</dbReference>
<dbReference type="EMBL" id="QPFP01000068">
    <property type="protein sequence ID" value="TEB24250.1"/>
    <property type="molecule type" value="Genomic_DNA"/>
</dbReference>
<dbReference type="SUPFAM" id="SSF51338">
    <property type="entry name" value="Composite domain of metallo-dependent hydrolases"/>
    <property type="match status" value="1"/>
</dbReference>
<name>A0A4Y7SQV9_COPMI</name>
<keyword evidence="4" id="KW-0862">Zinc</keyword>
<sequence length="352" mass="38661">MVLLLRGSFIEARPLGDLKMHHDHLLVVDEDGIIEHFDDATIPVSASLIASRTHRGETVTTTPPGSFISPRNGLDLPLLEWLDRYTYKAEERLDSDPALAKRVYDRLGRRLVENGTGAVSLFGDKERNKGPSHSVQSHILARSMLDAGVRARIGKLSMDISTRPTASLEGAEAFAADCCILTRGIASGQAIARTLQAHCTYLAPPDLVRVAQRGTSVAHCPLSNIYFSARPFPLREALRTGVESWAGHGHLRGVTVQTLWNAMRNAVAVSRMREGERVSTSSHSTNAALFALGFGIPFDAQQICLAALDFFDLESGHERSAITIDMVEKWWCIGDTRNRKKVWVQGAEILSN</sequence>
<gene>
    <name evidence="5" type="ORF">FA13DRAFT_1739290</name>
</gene>
<comment type="cofactor">
    <cofactor evidence="1">
        <name>Zn(2+)</name>
        <dbReference type="ChEBI" id="CHEBI:29105"/>
    </cofactor>
</comment>
<protein>
    <submittedName>
        <fullName evidence="5">Metallo-dependent hydrolase</fullName>
    </submittedName>
</protein>
<dbReference type="InterPro" id="IPR011059">
    <property type="entry name" value="Metal-dep_hydrolase_composite"/>
</dbReference>
<evidence type="ECO:0000256" key="1">
    <source>
        <dbReference type="ARBA" id="ARBA00001947"/>
    </source>
</evidence>
<evidence type="ECO:0000313" key="5">
    <source>
        <dbReference type="EMBL" id="TEB24250.1"/>
    </source>
</evidence>
<evidence type="ECO:0000256" key="4">
    <source>
        <dbReference type="ARBA" id="ARBA00022833"/>
    </source>
</evidence>
<comment type="caution">
    <text evidence="5">The sequence shown here is derived from an EMBL/GenBank/DDBJ whole genome shotgun (WGS) entry which is preliminary data.</text>
</comment>
<reference evidence="5 6" key="1">
    <citation type="journal article" date="2019" name="Nat. Ecol. Evol.">
        <title>Megaphylogeny resolves global patterns of mushroom evolution.</title>
        <authorList>
            <person name="Varga T."/>
            <person name="Krizsan K."/>
            <person name="Foldi C."/>
            <person name="Dima B."/>
            <person name="Sanchez-Garcia M."/>
            <person name="Sanchez-Ramirez S."/>
            <person name="Szollosi G.J."/>
            <person name="Szarkandi J.G."/>
            <person name="Papp V."/>
            <person name="Albert L."/>
            <person name="Andreopoulos W."/>
            <person name="Angelini C."/>
            <person name="Antonin V."/>
            <person name="Barry K.W."/>
            <person name="Bougher N.L."/>
            <person name="Buchanan P."/>
            <person name="Buyck B."/>
            <person name="Bense V."/>
            <person name="Catcheside P."/>
            <person name="Chovatia M."/>
            <person name="Cooper J."/>
            <person name="Damon W."/>
            <person name="Desjardin D."/>
            <person name="Finy P."/>
            <person name="Geml J."/>
            <person name="Haridas S."/>
            <person name="Hughes K."/>
            <person name="Justo A."/>
            <person name="Karasinski D."/>
            <person name="Kautmanova I."/>
            <person name="Kiss B."/>
            <person name="Kocsube S."/>
            <person name="Kotiranta H."/>
            <person name="LaButti K.M."/>
            <person name="Lechner B.E."/>
            <person name="Liimatainen K."/>
            <person name="Lipzen A."/>
            <person name="Lukacs Z."/>
            <person name="Mihaltcheva S."/>
            <person name="Morgado L.N."/>
            <person name="Niskanen T."/>
            <person name="Noordeloos M.E."/>
            <person name="Ohm R.A."/>
            <person name="Ortiz-Santana B."/>
            <person name="Ovrebo C."/>
            <person name="Racz N."/>
            <person name="Riley R."/>
            <person name="Savchenko A."/>
            <person name="Shiryaev A."/>
            <person name="Soop K."/>
            <person name="Spirin V."/>
            <person name="Szebenyi C."/>
            <person name="Tomsovsky M."/>
            <person name="Tulloss R.E."/>
            <person name="Uehling J."/>
            <person name="Grigoriev I.V."/>
            <person name="Vagvolgyi C."/>
            <person name="Papp T."/>
            <person name="Martin F.M."/>
            <person name="Miettinen O."/>
            <person name="Hibbett D.S."/>
            <person name="Nagy L.G."/>
        </authorList>
    </citation>
    <scope>NUCLEOTIDE SEQUENCE [LARGE SCALE GENOMIC DNA]</scope>
    <source>
        <strain evidence="5 6">FP101781</strain>
    </source>
</reference>
<accession>A0A4Y7SQV9</accession>
<dbReference type="Proteomes" id="UP000298030">
    <property type="component" value="Unassembled WGS sequence"/>
</dbReference>
<dbReference type="AlphaFoldDB" id="A0A4Y7SQV9"/>
<dbReference type="STRING" id="71717.A0A4Y7SQV9"/>